<protein>
    <submittedName>
        <fullName evidence="2">Uncharacterized protein</fullName>
    </submittedName>
</protein>
<keyword evidence="3" id="KW-1185">Reference proteome</keyword>
<dbReference type="InterPro" id="IPR016202">
    <property type="entry name" value="DNase_I"/>
</dbReference>
<dbReference type="AlphaFoldDB" id="A0A8T0DI72"/>
<sequence>MIVTENTLTLGSINLEVQNQTETDESTVVKYLSRIISEVDLCLLYGFVWRPRLTSGLFLDELNSNETEYKPETVTAEVSKPSELDGVFSTHEGCPFRCHVTPKQPGLSEFLLTTVKMNYSEAVNDLNDVCLMLQCLQRKFQNIVLIGDFGHVCQRNFASEEYNWLHSEQFIWFPDNQMNASDTSDTTVHNQIVCFGDLLKEAFQKEQSTTVDISKLLNISPTEVLPITLHPPVRIELKWRVSIDSIPTDISKLESGESTEADKRMSRQSSRPSLVSERIRKVSATVLNKIKVRTNSLKKYIMWADVEDTDGKSPFILIECEYFLDGHLDHLSRAKHRNSNLHFFGTKAGLENPSPRSCSIICCIFFYTTDVFCNS</sequence>
<dbReference type="InterPro" id="IPR036691">
    <property type="entry name" value="Endo/exonu/phosph_ase_sf"/>
</dbReference>
<evidence type="ECO:0000256" key="1">
    <source>
        <dbReference type="SAM" id="MobiDB-lite"/>
    </source>
</evidence>
<dbReference type="SMART" id="SM00476">
    <property type="entry name" value="DNaseIc"/>
    <property type="match status" value="1"/>
</dbReference>
<gene>
    <name evidence="2" type="ORF">P879_04206</name>
</gene>
<comment type="caution">
    <text evidence="2">The sequence shown here is derived from an EMBL/GenBank/DDBJ whole genome shotgun (WGS) entry which is preliminary data.</text>
</comment>
<dbReference type="OrthoDB" id="6253867at2759"/>
<reference evidence="2 3" key="1">
    <citation type="submission" date="2019-07" db="EMBL/GenBank/DDBJ databases">
        <title>Annotation for the trematode Paragonimus westermani.</title>
        <authorList>
            <person name="Choi Y.-J."/>
        </authorList>
    </citation>
    <scope>NUCLEOTIDE SEQUENCE [LARGE SCALE GENOMIC DNA]</scope>
    <source>
        <strain evidence="2">180907_Pwestermani</strain>
    </source>
</reference>
<feature type="compositionally biased region" description="Basic and acidic residues" evidence="1">
    <location>
        <begin position="254"/>
        <end position="265"/>
    </location>
</feature>
<dbReference type="Proteomes" id="UP000699462">
    <property type="component" value="Unassembled WGS sequence"/>
</dbReference>
<accession>A0A8T0DI72</accession>
<name>A0A8T0DI72_9TREM</name>
<evidence type="ECO:0000313" key="2">
    <source>
        <dbReference type="EMBL" id="KAF8567563.1"/>
    </source>
</evidence>
<dbReference type="EMBL" id="JTDF01003705">
    <property type="protein sequence ID" value="KAF8567563.1"/>
    <property type="molecule type" value="Genomic_DNA"/>
</dbReference>
<feature type="region of interest" description="Disordered" evidence="1">
    <location>
        <begin position="254"/>
        <end position="273"/>
    </location>
</feature>
<organism evidence="2 3">
    <name type="scientific">Paragonimus westermani</name>
    <dbReference type="NCBI Taxonomy" id="34504"/>
    <lineage>
        <taxon>Eukaryota</taxon>
        <taxon>Metazoa</taxon>
        <taxon>Spiralia</taxon>
        <taxon>Lophotrochozoa</taxon>
        <taxon>Platyhelminthes</taxon>
        <taxon>Trematoda</taxon>
        <taxon>Digenea</taxon>
        <taxon>Plagiorchiida</taxon>
        <taxon>Troglotremata</taxon>
        <taxon>Troglotrematidae</taxon>
        <taxon>Paragonimus</taxon>
    </lineage>
</organism>
<dbReference type="GO" id="GO:0004536">
    <property type="term" value="F:DNA nuclease activity"/>
    <property type="evidence" value="ECO:0007669"/>
    <property type="project" value="InterPro"/>
</dbReference>
<proteinExistence type="predicted"/>
<dbReference type="GO" id="GO:0006308">
    <property type="term" value="P:DNA catabolic process"/>
    <property type="evidence" value="ECO:0007669"/>
    <property type="project" value="InterPro"/>
</dbReference>
<dbReference type="Gene3D" id="3.60.10.10">
    <property type="entry name" value="Endonuclease/exonuclease/phosphatase"/>
    <property type="match status" value="1"/>
</dbReference>
<evidence type="ECO:0000313" key="3">
    <source>
        <dbReference type="Proteomes" id="UP000699462"/>
    </source>
</evidence>